<evidence type="ECO:0000259" key="7">
    <source>
        <dbReference type="Pfam" id="PF14691"/>
    </source>
</evidence>
<keyword evidence="1" id="KW-0004">4Fe-4S</keyword>
<dbReference type="SUPFAM" id="SSF46548">
    <property type="entry name" value="alpha-helical ferredoxin"/>
    <property type="match status" value="1"/>
</dbReference>
<dbReference type="SUPFAM" id="SSF51971">
    <property type="entry name" value="Nucleotide-binding domain"/>
    <property type="match status" value="1"/>
</dbReference>
<keyword evidence="3" id="KW-0560">Oxidoreductase</keyword>
<sequence length="479" mass="51835">MAKQPMLKFVQIERDMPQKRDASVRKEDFNEIYAEYAAAKAEEQASRCSQCGVPYCQSHCPLHNNIPDWLRLTATGRLEEAYEVSQSTNTFPEICGRICPQDRLCEGNCVIEQSGHGTVTIGSVEKYITDTAWENGWVKPAAPLAERSESVGIIGAGPGGLAAADMLRQAGIQVTVYDRYDRAGGLLMYGIPSFKLEKDVVERRNKLLADGGVTFKLNCNVGEDISFDEIRSQHDAVIIATGVYKSRDLAMPGSGSEGIVKAIDFLCASNKKSFGDAVEDFDNGSLNAQGKKVVVIGGGDTAMDCVRTSIRQGATSVKCLYRRDRANMPGSQRETQNAEEEGVVFEWLSAPKGFTDDGGKVAGVMVQKMRLGQPDASGRQAPEVIEGADYVEEADLVIKALGFEPEELPALWNQPELPVTRWGTIKAAFQTGATELDGVYAVGDIVRGASLVVWAIKDGRDCAEAIIGKFNSKAAVAAE</sequence>
<evidence type="ECO:0000259" key="6">
    <source>
        <dbReference type="Pfam" id="PF07992"/>
    </source>
</evidence>
<evidence type="ECO:0000313" key="8">
    <source>
        <dbReference type="EMBL" id="UWQ41316.1"/>
    </source>
</evidence>
<keyword evidence="5" id="KW-0411">Iron-sulfur</keyword>
<dbReference type="InterPro" id="IPR028261">
    <property type="entry name" value="DPD_II"/>
</dbReference>
<dbReference type="RefSeq" id="WP_259964461.1">
    <property type="nucleotide sequence ID" value="NZ_CP081051.1"/>
</dbReference>
<dbReference type="Gene3D" id="1.10.1060.10">
    <property type="entry name" value="Alpha-helical ferredoxin"/>
    <property type="match status" value="1"/>
</dbReference>
<dbReference type="InterPro" id="IPR023753">
    <property type="entry name" value="FAD/NAD-binding_dom"/>
</dbReference>
<protein>
    <submittedName>
        <fullName evidence="8">NAD(P)-dependent oxidoreductase</fullName>
    </submittedName>
</protein>
<evidence type="ECO:0000256" key="4">
    <source>
        <dbReference type="ARBA" id="ARBA00023004"/>
    </source>
</evidence>
<feature type="domain" description="FAD/NAD(P)-binding" evidence="6">
    <location>
        <begin position="151"/>
        <end position="459"/>
    </location>
</feature>
<dbReference type="PRINTS" id="PR00419">
    <property type="entry name" value="ADXRDTASE"/>
</dbReference>
<dbReference type="PANTHER" id="PTHR42783">
    <property type="entry name" value="GLUTAMATE SYNTHASE [NADPH] SMALL CHAIN"/>
    <property type="match status" value="1"/>
</dbReference>
<dbReference type="Pfam" id="PF07992">
    <property type="entry name" value="Pyr_redox_2"/>
    <property type="match status" value="1"/>
</dbReference>
<keyword evidence="4" id="KW-0408">Iron</keyword>
<dbReference type="Gene3D" id="3.50.50.60">
    <property type="entry name" value="FAD/NAD(P)-binding domain"/>
    <property type="match status" value="2"/>
</dbReference>
<dbReference type="EMBL" id="CP081051">
    <property type="protein sequence ID" value="UWQ41316.1"/>
    <property type="molecule type" value="Genomic_DNA"/>
</dbReference>
<evidence type="ECO:0000256" key="5">
    <source>
        <dbReference type="ARBA" id="ARBA00023014"/>
    </source>
</evidence>
<evidence type="ECO:0000256" key="3">
    <source>
        <dbReference type="ARBA" id="ARBA00023002"/>
    </source>
</evidence>
<dbReference type="InterPro" id="IPR009051">
    <property type="entry name" value="Helical_ferredxn"/>
</dbReference>
<dbReference type="Pfam" id="PF14691">
    <property type="entry name" value="Fer4_20"/>
    <property type="match status" value="1"/>
</dbReference>
<evidence type="ECO:0000256" key="1">
    <source>
        <dbReference type="ARBA" id="ARBA00022485"/>
    </source>
</evidence>
<dbReference type="PANTHER" id="PTHR42783:SF3">
    <property type="entry name" value="GLUTAMATE SYNTHASE [NADPH] SMALL CHAIN-RELATED"/>
    <property type="match status" value="1"/>
</dbReference>
<reference evidence="8" key="1">
    <citation type="submission" date="2021-08" db="EMBL/GenBank/DDBJ databases">
        <authorList>
            <person name="Nwanade C."/>
            <person name="Wang M."/>
            <person name="Masoudi A."/>
            <person name="Yu Z."/>
            <person name="Liu J."/>
        </authorList>
    </citation>
    <scope>NUCLEOTIDE SEQUENCE</scope>
    <source>
        <strain evidence="8">S166</strain>
    </source>
</reference>
<feature type="domain" description="Dihydroprymidine dehydrogenase" evidence="7">
    <location>
        <begin position="25"/>
        <end position="136"/>
    </location>
</feature>
<dbReference type="InterPro" id="IPR036188">
    <property type="entry name" value="FAD/NAD-bd_sf"/>
</dbReference>
<organism evidence="8 9">
    <name type="scientific">Leisingera aquaemixtae</name>
    <dbReference type="NCBI Taxonomy" id="1396826"/>
    <lineage>
        <taxon>Bacteria</taxon>
        <taxon>Pseudomonadati</taxon>
        <taxon>Pseudomonadota</taxon>
        <taxon>Alphaproteobacteria</taxon>
        <taxon>Rhodobacterales</taxon>
        <taxon>Roseobacteraceae</taxon>
        <taxon>Leisingera</taxon>
    </lineage>
</organism>
<proteinExistence type="predicted"/>
<evidence type="ECO:0000313" key="9">
    <source>
        <dbReference type="Proteomes" id="UP001058514"/>
    </source>
</evidence>
<dbReference type="InterPro" id="IPR006006">
    <property type="entry name" value="GltD-like"/>
</dbReference>
<dbReference type="NCBIfam" id="TIGR01318">
    <property type="entry name" value="gltD_gamma_fam"/>
    <property type="match status" value="1"/>
</dbReference>
<accession>A0ABY5WIM9</accession>
<evidence type="ECO:0000256" key="2">
    <source>
        <dbReference type="ARBA" id="ARBA00022723"/>
    </source>
</evidence>
<keyword evidence="9" id="KW-1185">Reference proteome</keyword>
<keyword evidence="2" id="KW-0479">Metal-binding</keyword>
<name>A0ABY5WIM9_9RHOB</name>
<dbReference type="Proteomes" id="UP001058514">
    <property type="component" value="Chromosome"/>
</dbReference>
<gene>
    <name evidence="8" type="ORF">K3718_17615</name>
</gene>